<evidence type="ECO:0000313" key="1">
    <source>
        <dbReference type="EMBL" id="DAE17151.1"/>
    </source>
</evidence>
<proteinExistence type="predicted"/>
<sequence length="329" mass="35114">MKTRMFLFATTLMMMAAGAGFGSCAQSDGVMNPENGQQTAVKAKGHVKLSISPTPSVSFSTMQSRKASSSPALTRAALTAEGKALTDLYIFDYDKETGTLLQVLHQTSDAEDFAEPDLTLDYGEHTLKVIATRSFSPTLLDAEGADWAVSSNVLTAVGESLPAVLTSAKTSDTFGAVQDITVGVGKQSASIALDRIVAQLVVAPTDVYPADAGDITTSLDEYKAFAWQTFDVTEAAKNQRVYDASVNAGKQNKSIAYYVLVPAEGYTSDVSFLVGRKGSDKPYADILVPGVKLERNKITTISGSFYHHQKGVSVTVDDAWNSEGNDYEI</sequence>
<organism evidence="1">
    <name type="scientific">Siphoviridae sp. ctbvd11</name>
    <dbReference type="NCBI Taxonomy" id="2825567"/>
    <lineage>
        <taxon>Viruses</taxon>
        <taxon>Duplodnaviria</taxon>
        <taxon>Heunggongvirae</taxon>
        <taxon>Uroviricota</taxon>
        <taxon>Caudoviricetes</taxon>
    </lineage>
</organism>
<dbReference type="EMBL" id="BK015636">
    <property type="protein sequence ID" value="DAE17151.1"/>
    <property type="molecule type" value="Genomic_DNA"/>
</dbReference>
<reference evidence="1" key="1">
    <citation type="journal article" date="2021" name="Proc. Natl. Acad. Sci. U.S.A.">
        <title>A Catalog of Tens of Thousands of Viruses from Human Metagenomes Reveals Hidden Associations with Chronic Diseases.</title>
        <authorList>
            <person name="Tisza M.J."/>
            <person name="Buck C.B."/>
        </authorList>
    </citation>
    <scope>NUCLEOTIDE SEQUENCE</scope>
    <source>
        <strain evidence="1">Ctbvd11</strain>
    </source>
</reference>
<dbReference type="PROSITE" id="PS51257">
    <property type="entry name" value="PROKAR_LIPOPROTEIN"/>
    <property type="match status" value="1"/>
</dbReference>
<name>A0A8S5QD09_9CAUD</name>
<protein>
    <submittedName>
        <fullName evidence="1">Uncharacterized protein</fullName>
    </submittedName>
</protein>
<accession>A0A8S5QD09</accession>